<keyword evidence="2" id="KW-1185">Reference proteome</keyword>
<proteinExistence type="predicted"/>
<evidence type="ECO:0000313" key="2">
    <source>
        <dbReference type="Proteomes" id="UP001231649"/>
    </source>
</evidence>
<organism evidence="1 2">
    <name type="scientific">Mythimna loreyi</name>
    <dbReference type="NCBI Taxonomy" id="667449"/>
    <lineage>
        <taxon>Eukaryota</taxon>
        <taxon>Metazoa</taxon>
        <taxon>Ecdysozoa</taxon>
        <taxon>Arthropoda</taxon>
        <taxon>Hexapoda</taxon>
        <taxon>Insecta</taxon>
        <taxon>Pterygota</taxon>
        <taxon>Neoptera</taxon>
        <taxon>Endopterygota</taxon>
        <taxon>Lepidoptera</taxon>
        <taxon>Glossata</taxon>
        <taxon>Ditrysia</taxon>
        <taxon>Noctuoidea</taxon>
        <taxon>Noctuidae</taxon>
        <taxon>Noctuinae</taxon>
        <taxon>Hadenini</taxon>
        <taxon>Mythimna</taxon>
    </lineage>
</organism>
<reference evidence="1" key="1">
    <citation type="submission" date="2023-03" db="EMBL/GenBank/DDBJ databases">
        <title>Chromosome-level genomes of two armyworms, Mythimna separata and Mythimna loreyi, provide insights into the biosynthesis and reception of sex pheromones.</title>
        <authorList>
            <person name="Zhao H."/>
        </authorList>
    </citation>
    <scope>NUCLEOTIDE SEQUENCE</scope>
    <source>
        <strain evidence="1">BeijingLab</strain>
    </source>
</reference>
<dbReference type="Proteomes" id="UP001231649">
    <property type="component" value="Chromosome 6"/>
</dbReference>
<gene>
    <name evidence="1" type="ORF">PYW08_014857</name>
</gene>
<accession>A0ACC2R4C4</accession>
<comment type="caution">
    <text evidence="1">The sequence shown here is derived from an EMBL/GenBank/DDBJ whole genome shotgun (WGS) entry which is preliminary data.</text>
</comment>
<evidence type="ECO:0000313" key="1">
    <source>
        <dbReference type="EMBL" id="KAJ8732127.1"/>
    </source>
</evidence>
<name>A0ACC2R4C4_9NEOP</name>
<sequence>MVQPTSKVLEMGGLKKVYINKSQVEAQIKTILETHPVEDDNLNAWLVKAVTVIDLTTLSGDDTRSNVFRLCVKAANPLPAETKKKLGLKDPIRTAAVCVYPSRVKDAYEAIKLMQLTKEINIAAVATGFPSGLYPLETRLQEITYAVSNGATEIDVVLDRSLVLTGQWDTLYNEVQQMKKACNEAHLKVILGVGELGSYENIYKASMVSMMAGADFIKTSTGKEAVNATLPIGLIMCRAIRRHYQATGVRVGLKPAGGIKTARDAVNWLVLVYTELGPEWLTPKLFRIGASSLLGELINSFVIENESSSSSAV</sequence>
<dbReference type="EMBL" id="CM056782">
    <property type="protein sequence ID" value="KAJ8732127.1"/>
    <property type="molecule type" value="Genomic_DNA"/>
</dbReference>
<protein>
    <submittedName>
        <fullName evidence="1">Uncharacterized protein</fullName>
    </submittedName>
</protein>